<dbReference type="SUPFAM" id="SSF52540">
    <property type="entry name" value="P-loop containing nucleoside triphosphate hydrolases"/>
    <property type="match status" value="1"/>
</dbReference>
<keyword evidence="11" id="KW-1185">Reference proteome</keyword>
<dbReference type="InterPro" id="IPR018095">
    <property type="entry name" value="Thymidylate_kin_CS"/>
</dbReference>
<evidence type="ECO:0000256" key="6">
    <source>
        <dbReference type="ARBA" id="ARBA00022840"/>
    </source>
</evidence>
<dbReference type="EC" id="2.7.4.9" evidence="8"/>
<dbReference type="Pfam" id="PF02223">
    <property type="entry name" value="Thymidylate_kin"/>
    <property type="match status" value="1"/>
</dbReference>
<dbReference type="InterPro" id="IPR018094">
    <property type="entry name" value="Thymidylate_kinase"/>
</dbReference>
<dbReference type="NCBIfam" id="TIGR00041">
    <property type="entry name" value="DTMP_kinase"/>
    <property type="match status" value="1"/>
</dbReference>
<protein>
    <recommendedName>
        <fullName evidence="8">Thymidylate kinase</fullName>
        <ecNumber evidence="8">2.7.4.9</ecNumber>
    </recommendedName>
    <alternativeName>
        <fullName evidence="8">dTMP kinase</fullName>
    </alternativeName>
</protein>
<proteinExistence type="inferred from homology"/>
<name>D6Z2T7_DESAT</name>
<keyword evidence="4 8" id="KW-0547">Nucleotide-binding</keyword>
<dbReference type="AlphaFoldDB" id="D6Z2T7"/>
<dbReference type="PANTHER" id="PTHR10344">
    <property type="entry name" value="THYMIDYLATE KINASE"/>
    <property type="match status" value="1"/>
</dbReference>
<dbReference type="HOGENOM" id="CLU_049131_1_3_7"/>
<dbReference type="HAMAP" id="MF_00165">
    <property type="entry name" value="Thymidylate_kinase"/>
    <property type="match status" value="1"/>
</dbReference>
<feature type="domain" description="Thymidylate kinase-like" evidence="9">
    <location>
        <begin position="19"/>
        <end position="200"/>
    </location>
</feature>
<comment type="catalytic activity">
    <reaction evidence="7 8">
        <text>dTMP + ATP = dTDP + ADP</text>
        <dbReference type="Rhea" id="RHEA:13517"/>
        <dbReference type="ChEBI" id="CHEBI:30616"/>
        <dbReference type="ChEBI" id="CHEBI:58369"/>
        <dbReference type="ChEBI" id="CHEBI:63528"/>
        <dbReference type="ChEBI" id="CHEBI:456216"/>
        <dbReference type="EC" id="2.7.4.9"/>
    </reaction>
</comment>
<dbReference type="GO" id="GO:0006233">
    <property type="term" value="P:dTDP biosynthetic process"/>
    <property type="evidence" value="ECO:0007669"/>
    <property type="project" value="InterPro"/>
</dbReference>
<evidence type="ECO:0000313" key="11">
    <source>
        <dbReference type="Proteomes" id="UP000001508"/>
    </source>
</evidence>
<gene>
    <name evidence="8" type="primary">tmk</name>
    <name evidence="10" type="ordered locus">DaAHT2_1164</name>
</gene>
<dbReference type="PROSITE" id="PS01331">
    <property type="entry name" value="THYMIDYLATE_KINASE"/>
    <property type="match status" value="1"/>
</dbReference>
<evidence type="ECO:0000313" key="10">
    <source>
        <dbReference type="EMBL" id="ADH85862.1"/>
    </source>
</evidence>
<organism evidence="10 11">
    <name type="scientific">Desulfurivibrio alkaliphilus (strain DSM 19089 / UNIQEM U267 / AHT2)</name>
    <dbReference type="NCBI Taxonomy" id="589865"/>
    <lineage>
        <taxon>Bacteria</taxon>
        <taxon>Pseudomonadati</taxon>
        <taxon>Thermodesulfobacteriota</taxon>
        <taxon>Desulfobulbia</taxon>
        <taxon>Desulfobulbales</taxon>
        <taxon>Desulfobulbaceae</taxon>
        <taxon>Desulfurivibrio</taxon>
    </lineage>
</organism>
<dbReference type="GO" id="GO:0005829">
    <property type="term" value="C:cytosol"/>
    <property type="evidence" value="ECO:0007669"/>
    <property type="project" value="TreeGrafter"/>
</dbReference>
<dbReference type="GO" id="GO:0004798">
    <property type="term" value="F:dTMP kinase activity"/>
    <property type="evidence" value="ECO:0007669"/>
    <property type="project" value="UniProtKB-UniRule"/>
</dbReference>
<evidence type="ECO:0000256" key="8">
    <source>
        <dbReference type="HAMAP-Rule" id="MF_00165"/>
    </source>
</evidence>
<keyword evidence="2 8" id="KW-0808">Transferase</keyword>
<dbReference type="InterPro" id="IPR027417">
    <property type="entry name" value="P-loop_NTPase"/>
</dbReference>
<dbReference type="Proteomes" id="UP000001508">
    <property type="component" value="Chromosome"/>
</dbReference>
<evidence type="ECO:0000256" key="5">
    <source>
        <dbReference type="ARBA" id="ARBA00022777"/>
    </source>
</evidence>
<accession>D6Z2T7</accession>
<dbReference type="STRING" id="589865.DaAHT2_1164"/>
<dbReference type="Gene3D" id="3.40.50.300">
    <property type="entry name" value="P-loop containing nucleotide triphosphate hydrolases"/>
    <property type="match status" value="1"/>
</dbReference>
<evidence type="ECO:0000256" key="1">
    <source>
        <dbReference type="ARBA" id="ARBA00009776"/>
    </source>
</evidence>
<comment type="similarity">
    <text evidence="1 8">Belongs to the thymidylate kinase family.</text>
</comment>
<dbReference type="GO" id="GO:0006227">
    <property type="term" value="P:dUDP biosynthetic process"/>
    <property type="evidence" value="ECO:0007669"/>
    <property type="project" value="TreeGrafter"/>
</dbReference>
<dbReference type="CDD" id="cd01672">
    <property type="entry name" value="TMPK"/>
    <property type="match status" value="1"/>
</dbReference>
<keyword evidence="5 8" id="KW-0418">Kinase</keyword>
<reference evidence="11" key="1">
    <citation type="submission" date="2010-02" db="EMBL/GenBank/DDBJ databases">
        <title>Complete sequence of Desulfurivibrio alkaliphilus AHT2.</title>
        <authorList>
            <consortium name="US DOE Joint Genome Institute"/>
            <person name="Pitluck S."/>
            <person name="Chertkov O."/>
            <person name="Detter J.C."/>
            <person name="Han C."/>
            <person name="Tapia R."/>
            <person name="Larimer F."/>
            <person name="Land M."/>
            <person name="Hauser L."/>
            <person name="Kyrpides N."/>
            <person name="Mikhailova N."/>
            <person name="Sorokin D.Y."/>
            <person name="Muyzer G."/>
            <person name="Woyke T."/>
        </authorList>
    </citation>
    <scope>NUCLEOTIDE SEQUENCE [LARGE SCALE GENOMIC DNA]</scope>
    <source>
        <strain evidence="11">DSM 19089 / UNIQEM U267 / AHT2</strain>
    </source>
</reference>
<dbReference type="InParanoid" id="D6Z2T7"/>
<evidence type="ECO:0000259" key="9">
    <source>
        <dbReference type="Pfam" id="PF02223"/>
    </source>
</evidence>
<evidence type="ECO:0000256" key="4">
    <source>
        <dbReference type="ARBA" id="ARBA00022741"/>
    </source>
</evidence>
<sequence length="222" mass="24558">MKTDRQPQQPARAGVLIALEGIDGTGKSTQQQLLAQRLRQLGLEVVVTREPTDGPYGRRLRELFLNRASLSPEEELQLFLADRREHVAKLIEPALKAGRVVITDRYYYSTAAYQGASGHDPAAILAINESFAPRPDLVLLLEAPPAVGVRRVQEGRGESLNDFEQEDYLRRVAGIFAGFSAPGLVRVNATGAIEQVQVEIWQAVEALLMSKKMIAAKICQQW</sequence>
<feature type="binding site" evidence="8">
    <location>
        <begin position="21"/>
        <end position="28"/>
    </location>
    <ligand>
        <name>ATP</name>
        <dbReference type="ChEBI" id="CHEBI:30616"/>
    </ligand>
</feature>
<dbReference type="RefSeq" id="WP_013163391.1">
    <property type="nucleotide sequence ID" value="NC_014216.1"/>
</dbReference>
<dbReference type="GO" id="GO:0006235">
    <property type="term" value="P:dTTP biosynthetic process"/>
    <property type="evidence" value="ECO:0007669"/>
    <property type="project" value="UniProtKB-UniRule"/>
</dbReference>
<evidence type="ECO:0000256" key="3">
    <source>
        <dbReference type="ARBA" id="ARBA00022727"/>
    </source>
</evidence>
<dbReference type="EMBL" id="CP001940">
    <property type="protein sequence ID" value="ADH85862.1"/>
    <property type="molecule type" value="Genomic_DNA"/>
</dbReference>
<keyword evidence="6 8" id="KW-0067">ATP-binding</keyword>
<dbReference type="FunCoup" id="D6Z2T7">
    <property type="interactions" value="411"/>
</dbReference>
<evidence type="ECO:0000256" key="2">
    <source>
        <dbReference type="ARBA" id="ARBA00022679"/>
    </source>
</evidence>
<dbReference type="InterPro" id="IPR039430">
    <property type="entry name" value="Thymidylate_kin-like_dom"/>
</dbReference>
<dbReference type="GO" id="GO:0005524">
    <property type="term" value="F:ATP binding"/>
    <property type="evidence" value="ECO:0007669"/>
    <property type="project" value="UniProtKB-UniRule"/>
</dbReference>
<evidence type="ECO:0000256" key="7">
    <source>
        <dbReference type="ARBA" id="ARBA00048743"/>
    </source>
</evidence>
<dbReference type="OrthoDB" id="9774907at2"/>
<keyword evidence="3 8" id="KW-0545">Nucleotide biosynthesis</keyword>
<dbReference type="PANTHER" id="PTHR10344:SF4">
    <property type="entry name" value="UMP-CMP KINASE 2, MITOCHONDRIAL"/>
    <property type="match status" value="1"/>
</dbReference>
<comment type="function">
    <text evidence="8">Phosphorylation of dTMP to form dTDP in both de novo and salvage pathways of dTTP synthesis.</text>
</comment>
<dbReference type="eggNOG" id="COG0125">
    <property type="taxonomic scope" value="Bacteria"/>
</dbReference>
<dbReference type="KEGG" id="dak:DaAHT2_1164"/>